<dbReference type="CDD" id="cd06171">
    <property type="entry name" value="Sigma70_r4"/>
    <property type="match status" value="1"/>
</dbReference>
<keyword evidence="9" id="KW-1185">Reference proteome</keyword>
<proteinExistence type="inferred from homology"/>
<dbReference type="InterPro" id="IPR013324">
    <property type="entry name" value="RNA_pol_sigma_r3/r4-like"/>
</dbReference>
<dbReference type="Pfam" id="PF04542">
    <property type="entry name" value="Sigma70_r2"/>
    <property type="match status" value="1"/>
</dbReference>
<dbReference type="GO" id="GO:0003677">
    <property type="term" value="F:DNA binding"/>
    <property type="evidence" value="ECO:0007669"/>
    <property type="project" value="UniProtKB-KW"/>
</dbReference>
<dbReference type="InterPro" id="IPR036388">
    <property type="entry name" value="WH-like_DNA-bd_sf"/>
</dbReference>
<dbReference type="InterPro" id="IPR014284">
    <property type="entry name" value="RNA_pol_sigma-70_dom"/>
</dbReference>
<evidence type="ECO:0000256" key="2">
    <source>
        <dbReference type="ARBA" id="ARBA00023015"/>
    </source>
</evidence>
<dbReference type="NCBIfam" id="TIGR02937">
    <property type="entry name" value="sigma70-ECF"/>
    <property type="match status" value="1"/>
</dbReference>
<sequence length="180" mass="20169">MNMITAADASAAARQRDLLHTLISDHAKALRAYVDKLLNDRHAAEDIVQETLIRAWHHLERLYSNEGSVRGWLLTVARNLVVDRLRSATHRHETVGAEERDMARPDDADAVIVRAEVTALLRQLPYEHREVLLHTYLGDKTVQETARILGIPAGTVKSRQHYALNSLRAKVKTGAGTCAR</sequence>
<dbReference type="InterPro" id="IPR013325">
    <property type="entry name" value="RNA_pol_sigma_r2"/>
</dbReference>
<keyword evidence="2" id="KW-0805">Transcription regulation</keyword>
<dbReference type="Gene3D" id="1.10.10.10">
    <property type="entry name" value="Winged helix-like DNA-binding domain superfamily/Winged helix DNA-binding domain"/>
    <property type="match status" value="1"/>
</dbReference>
<dbReference type="InterPro" id="IPR039425">
    <property type="entry name" value="RNA_pol_sigma-70-like"/>
</dbReference>
<feature type="domain" description="RNA polymerase sigma-70 region 2" evidence="6">
    <location>
        <begin position="22"/>
        <end position="89"/>
    </location>
</feature>
<evidence type="ECO:0000256" key="1">
    <source>
        <dbReference type="ARBA" id="ARBA00010641"/>
    </source>
</evidence>
<evidence type="ECO:0000313" key="9">
    <source>
        <dbReference type="Proteomes" id="UP000442707"/>
    </source>
</evidence>
<dbReference type="Pfam" id="PF04545">
    <property type="entry name" value="Sigma70_r4"/>
    <property type="match status" value="1"/>
</dbReference>
<dbReference type="PANTHER" id="PTHR43133:SF52">
    <property type="entry name" value="ECF RNA POLYMERASE SIGMA FACTOR SIGL"/>
    <property type="match status" value="1"/>
</dbReference>
<keyword evidence="4" id="KW-0238">DNA-binding</keyword>
<dbReference type="InterPro" id="IPR007627">
    <property type="entry name" value="RNA_pol_sigma70_r2"/>
</dbReference>
<dbReference type="SUPFAM" id="SSF88659">
    <property type="entry name" value="Sigma3 and sigma4 domains of RNA polymerase sigma factors"/>
    <property type="match status" value="1"/>
</dbReference>
<dbReference type="InterPro" id="IPR007630">
    <property type="entry name" value="RNA_pol_sigma70_r4"/>
</dbReference>
<evidence type="ECO:0000259" key="6">
    <source>
        <dbReference type="Pfam" id="PF04542"/>
    </source>
</evidence>
<evidence type="ECO:0000256" key="3">
    <source>
        <dbReference type="ARBA" id="ARBA00023082"/>
    </source>
</evidence>
<dbReference type="Gene3D" id="1.10.1740.10">
    <property type="match status" value="1"/>
</dbReference>
<comment type="similarity">
    <text evidence="1">Belongs to the sigma-70 factor family. ECF subfamily.</text>
</comment>
<protein>
    <submittedName>
        <fullName evidence="8">Sigma-70 family RNA polymerase sigma factor</fullName>
    </submittedName>
</protein>
<dbReference type="RefSeq" id="WP_150958575.1">
    <property type="nucleotide sequence ID" value="NZ_VZRB01000062.1"/>
</dbReference>
<organism evidence="8 9">
    <name type="scientific">Streptomyces luteolifulvus</name>
    <dbReference type="NCBI Taxonomy" id="2615112"/>
    <lineage>
        <taxon>Bacteria</taxon>
        <taxon>Bacillati</taxon>
        <taxon>Actinomycetota</taxon>
        <taxon>Actinomycetes</taxon>
        <taxon>Kitasatosporales</taxon>
        <taxon>Streptomycetaceae</taxon>
        <taxon>Streptomyces</taxon>
    </lineage>
</organism>
<reference evidence="8 9" key="1">
    <citation type="submission" date="2019-09" db="EMBL/GenBank/DDBJ databases">
        <title>Screening of Novel Bioactive Compounds from Soil-Associated.</title>
        <authorList>
            <person name="Zhao S."/>
        </authorList>
    </citation>
    <scope>NUCLEOTIDE SEQUENCE [LARGE SCALE GENOMIC DNA]</scope>
    <source>
        <strain evidence="8 9">HIT-DPA4</strain>
    </source>
</reference>
<dbReference type="GO" id="GO:0006352">
    <property type="term" value="P:DNA-templated transcription initiation"/>
    <property type="evidence" value="ECO:0007669"/>
    <property type="project" value="InterPro"/>
</dbReference>
<feature type="domain" description="RNA polymerase sigma-70 region 4" evidence="7">
    <location>
        <begin position="120"/>
        <end position="169"/>
    </location>
</feature>
<evidence type="ECO:0000313" key="8">
    <source>
        <dbReference type="EMBL" id="KAB1139430.1"/>
    </source>
</evidence>
<gene>
    <name evidence="8" type="ORF">F7R91_40030</name>
</gene>
<evidence type="ECO:0000256" key="4">
    <source>
        <dbReference type="ARBA" id="ARBA00023125"/>
    </source>
</evidence>
<evidence type="ECO:0000259" key="7">
    <source>
        <dbReference type="Pfam" id="PF04545"/>
    </source>
</evidence>
<keyword evidence="3" id="KW-0731">Sigma factor</keyword>
<evidence type="ECO:0000256" key="5">
    <source>
        <dbReference type="ARBA" id="ARBA00023163"/>
    </source>
</evidence>
<dbReference type="GO" id="GO:0016987">
    <property type="term" value="F:sigma factor activity"/>
    <property type="evidence" value="ECO:0007669"/>
    <property type="project" value="UniProtKB-KW"/>
</dbReference>
<dbReference type="Proteomes" id="UP000442707">
    <property type="component" value="Unassembled WGS sequence"/>
</dbReference>
<dbReference type="SUPFAM" id="SSF88946">
    <property type="entry name" value="Sigma2 domain of RNA polymerase sigma factors"/>
    <property type="match status" value="1"/>
</dbReference>
<dbReference type="AlphaFoldDB" id="A0A6H9UNY2"/>
<dbReference type="EMBL" id="VZRB01000062">
    <property type="protein sequence ID" value="KAB1139430.1"/>
    <property type="molecule type" value="Genomic_DNA"/>
</dbReference>
<keyword evidence="5" id="KW-0804">Transcription</keyword>
<comment type="caution">
    <text evidence="8">The sequence shown here is derived from an EMBL/GenBank/DDBJ whole genome shotgun (WGS) entry which is preliminary data.</text>
</comment>
<name>A0A6H9UNY2_9ACTN</name>
<accession>A0A6H9UNY2</accession>
<dbReference type="PANTHER" id="PTHR43133">
    <property type="entry name" value="RNA POLYMERASE ECF-TYPE SIGMA FACTO"/>
    <property type="match status" value="1"/>
</dbReference>